<dbReference type="EMBL" id="BK016020">
    <property type="protein sequence ID" value="DAF90067.1"/>
    <property type="molecule type" value="Genomic_DNA"/>
</dbReference>
<evidence type="ECO:0000256" key="1">
    <source>
        <dbReference type="SAM" id="MobiDB-lite"/>
    </source>
</evidence>
<dbReference type="InterPro" id="IPR011604">
    <property type="entry name" value="PDDEXK-like_dom_sf"/>
</dbReference>
<name>A0A8S5U6H7_9CAUD</name>
<organism evidence="2">
    <name type="scientific">Siphoviridae sp. ctEJj1</name>
    <dbReference type="NCBI Taxonomy" id="2825395"/>
    <lineage>
        <taxon>Viruses</taxon>
        <taxon>Duplodnaviria</taxon>
        <taxon>Heunggongvirae</taxon>
        <taxon>Uroviricota</taxon>
        <taxon>Caudoviricetes</taxon>
    </lineage>
</organism>
<dbReference type="InterPro" id="IPR021229">
    <property type="entry name" value="DUF2800"/>
</dbReference>
<sequence>MPPLCTAKKGGRTEGASFAQSAKSTERKHAVLSASSAHRWLACPPSAMLEKELPDETTVYAEEGSVAHEVAEYKVRWYLGERDIPLPSTGNFNAEEIDRYTDSYAYYVTDKIETIRKSCPDAVVMVEQRLDFSNYVEDGFGTGDLVIVADDVIQVIDFKYGKGVAVSAEHNPQMMLYALGALNLYGYLYDIKTVKMAIVQPRLNSISEWELSVDELISWVENTLRPIAQLAAKGEGEFKAGHHCRFCKLRATCRKRTEVMLETAKHEFKEPAELTDDEIAGVLTIASDISKWAEDVFAYAQAKAINEGKRWRGFKVVEGRSKRQYADEDKIAEVCRDNGYTLSQIYKNTLIGITEMEKLMGKKQFRELLGEYIIKPKGKLTLVPESDKREEVHTLGDFDEIPQF</sequence>
<dbReference type="Gene3D" id="3.90.320.10">
    <property type="match status" value="1"/>
</dbReference>
<feature type="region of interest" description="Disordered" evidence="1">
    <location>
        <begin position="1"/>
        <end position="22"/>
    </location>
</feature>
<accession>A0A8S5U6H7</accession>
<protein>
    <submittedName>
        <fullName evidence="2">PD-(D/E)XK nuclease superfamily protein</fullName>
    </submittedName>
</protein>
<dbReference type="Pfam" id="PF10926">
    <property type="entry name" value="DUF2800"/>
    <property type="match status" value="1"/>
</dbReference>
<reference evidence="2" key="1">
    <citation type="journal article" date="2021" name="Proc. Natl. Acad. Sci. U.S.A.">
        <title>A Catalog of Tens of Thousands of Viruses from Human Metagenomes Reveals Hidden Associations with Chronic Diseases.</title>
        <authorList>
            <person name="Tisza M.J."/>
            <person name="Buck C.B."/>
        </authorList>
    </citation>
    <scope>NUCLEOTIDE SEQUENCE</scope>
    <source>
        <strain evidence="2">CtEJj1</strain>
    </source>
</reference>
<proteinExistence type="predicted"/>
<evidence type="ECO:0000313" key="2">
    <source>
        <dbReference type="EMBL" id="DAF90067.1"/>
    </source>
</evidence>